<evidence type="ECO:0000256" key="7">
    <source>
        <dbReference type="ARBA" id="ARBA00022824"/>
    </source>
</evidence>
<dbReference type="PANTHER" id="PTHR28533:SF1">
    <property type="entry name" value="PROTEIN PBN1"/>
    <property type="match status" value="1"/>
</dbReference>
<dbReference type="EMBL" id="MVGC01000160">
    <property type="protein sequence ID" value="RJE22595.1"/>
    <property type="molecule type" value="Genomic_DNA"/>
</dbReference>
<dbReference type="SMART" id="SM00780">
    <property type="entry name" value="PIG-X"/>
    <property type="match status" value="1"/>
</dbReference>
<accession>A0A3A2ZX74</accession>
<dbReference type="InterPro" id="IPR042322">
    <property type="entry name" value="Pbn1"/>
</dbReference>
<evidence type="ECO:0000256" key="1">
    <source>
        <dbReference type="ARBA" id="ARBA00004643"/>
    </source>
</evidence>
<sequence length="453" mass="50089">MRRRTTFLQRHDTSFEPHQATLTSKSLSIRNLDAAREDRVTFSFDELPSELTQVLKQCHQLHIRWTTEQPYDTLPPFSSRLTPGLHVLFTSSAPERPTLLPNLHNFVGFVQGTVCATNTECRERAANLLSADSIDISYDGLSHTLTLLGLWSSSPEGGWTEKIEKHDAGTDKVEVGILGCEKAADPEELKMGGLLAVVGENEKLKPTLFSFPSRHHPLPSDAIYTVSFPEPTGMHPTMTISLSQPLLKPPHDSCSLYSYLTLPSSIFGDKYQLSTTDPLFLQSHNLVSLRAVAGETDLEAPDWVVPSWGSNWLFKLATPPSGQSQKILGMSQSRFTCGTFVLPSLVIAPPQSHGQLVNLSWEGLFDPQTMFYQLHPSPSKDGNGGRLVEELRVPVLRLGRNNGVFSTKTIELGTVMVITLGLVWVLWKLGSVVRSSGTGVGERRHQGKEKKDK</sequence>
<dbReference type="GO" id="GO:1990529">
    <property type="term" value="C:glycosylphosphatidylinositol-mannosyltransferase I complex"/>
    <property type="evidence" value="ECO:0007669"/>
    <property type="project" value="TreeGrafter"/>
</dbReference>
<comment type="pathway">
    <text evidence="2 11">Glycolipid biosynthesis; glycosylphosphatidylinositol-anchor biosynthesis.</text>
</comment>
<evidence type="ECO:0000256" key="4">
    <source>
        <dbReference type="ARBA" id="ARBA00020410"/>
    </source>
</evidence>
<keyword evidence="6" id="KW-0812">Transmembrane</keyword>
<dbReference type="GO" id="GO:0006506">
    <property type="term" value="P:GPI anchor biosynthetic process"/>
    <property type="evidence" value="ECO:0007669"/>
    <property type="project" value="UniProtKB-UniPathway"/>
</dbReference>
<dbReference type="AlphaFoldDB" id="A0A3A2ZX74"/>
<protein>
    <recommendedName>
        <fullName evidence="4 11">Protein PBN1</fullName>
    </recommendedName>
</protein>
<dbReference type="Proteomes" id="UP000266188">
    <property type="component" value="Unassembled WGS sequence"/>
</dbReference>
<evidence type="ECO:0000256" key="5">
    <source>
        <dbReference type="ARBA" id="ARBA00022502"/>
    </source>
</evidence>
<evidence type="ECO:0000256" key="6">
    <source>
        <dbReference type="ARBA" id="ARBA00022692"/>
    </source>
</evidence>
<evidence type="ECO:0000313" key="12">
    <source>
        <dbReference type="EMBL" id="RJE22595.1"/>
    </source>
</evidence>
<keyword evidence="13" id="KW-1185">Reference proteome</keyword>
<comment type="subcellular location">
    <subcellularLocation>
        <location evidence="11">Endoplasmic reticulum membrane</location>
        <topology evidence="11">Single-pass membrane protein</topology>
    </subcellularLocation>
    <subcellularLocation>
        <location evidence="1">Endoplasmic reticulum membrane</location>
        <topology evidence="1">Single-pass type III membrane protein</topology>
    </subcellularLocation>
</comment>
<keyword evidence="5 11" id="KW-0337">GPI-anchor biosynthesis</keyword>
<evidence type="ECO:0000256" key="2">
    <source>
        <dbReference type="ARBA" id="ARBA00004687"/>
    </source>
</evidence>
<dbReference type="PANTHER" id="PTHR28533">
    <property type="entry name" value="PROTEIN PBN1"/>
    <property type="match status" value="1"/>
</dbReference>
<keyword evidence="7 11" id="KW-0256">Endoplasmic reticulum</keyword>
<dbReference type="STRING" id="2070753.A0A3A2ZX74"/>
<comment type="function">
    <text evidence="11">Required for proper folding and/or the stability of a subset of proteins in the endoplasmic reticulum. Component of glycosylphosphatidylinositol-mannosyltransferase 1 which transfers the first of the 4 mannoses in the GPI-anchor precursors during GPI-anchor biosynthesis. Probably acts by stabilizing the mannosyltransferase GPI14.</text>
</comment>
<comment type="caution">
    <text evidence="12">The sequence shown here is derived from an EMBL/GenBank/DDBJ whole genome shotgun (WGS) entry which is preliminary data.</text>
</comment>
<dbReference type="UniPathway" id="UPA00196"/>
<dbReference type="OrthoDB" id="5546453at2759"/>
<keyword evidence="9" id="KW-0472">Membrane</keyword>
<reference evidence="13" key="1">
    <citation type="submission" date="2017-02" db="EMBL/GenBank/DDBJ databases">
        <authorList>
            <person name="Tafer H."/>
            <person name="Lopandic K."/>
        </authorList>
    </citation>
    <scope>NUCLEOTIDE SEQUENCE [LARGE SCALE GENOMIC DNA]</scope>
    <source>
        <strain evidence="13">CBS 366.77</strain>
    </source>
</reference>
<name>A0A3A2ZX74_9EURO</name>
<evidence type="ECO:0000256" key="11">
    <source>
        <dbReference type="RuleBase" id="RU366056"/>
    </source>
</evidence>
<evidence type="ECO:0000256" key="3">
    <source>
        <dbReference type="ARBA" id="ARBA00010345"/>
    </source>
</evidence>
<dbReference type="Pfam" id="PF08320">
    <property type="entry name" value="PIG-X"/>
    <property type="match status" value="2"/>
</dbReference>
<evidence type="ECO:0000256" key="10">
    <source>
        <dbReference type="ARBA" id="ARBA00023180"/>
    </source>
</evidence>
<comment type="similarity">
    <text evidence="3 11">Belongs to the PIGX family.</text>
</comment>
<evidence type="ECO:0000313" key="13">
    <source>
        <dbReference type="Proteomes" id="UP000266188"/>
    </source>
</evidence>
<keyword evidence="10" id="KW-0325">Glycoprotein</keyword>
<keyword evidence="8" id="KW-1133">Transmembrane helix</keyword>
<dbReference type="GO" id="GO:0005789">
    <property type="term" value="C:endoplasmic reticulum membrane"/>
    <property type="evidence" value="ECO:0007669"/>
    <property type="project" value="UniProtKB-SubCell"/>
</dbReference>
<dbReference type="InterPro" id="IPR013233">
    <property type="entry name" value="PIG-X/PBN1"/>
</dbReference>
<organism evidence="12 13">
    <name type="scientific">Aspergillus sclerotialis</name>
    <dbReference type="NCBI Taxonomy" id="2070753"/>
    <lineage>
        <taxon>Eukaryota</taxon>
        <taxon>Fungi</taxon>
        <taxon>Dikarya</taxon>
        <taxon>Ascomycota</taxon>
        <taxon>Pezizomycotina</taxon>
        <taxon>Eurotiomycetes</taxon>
        <taxon>Eurotiomycetidae</taxon>
        <taxon>Eurotiales</taxon>
        <taxon>Aspergillaceae</taxon>
        <taxon>Aspergillus</taxon>
        <taxon>Aspergillus subgen. Polypaecilum</taxon>
    </lineage>
</organism>
<dbReference type="GO" id="GO:0000030">
    <property type="term" value="F:mannosyltransferase activity"/>
    <property type="evidence" value="ECO:0007669"/>
    <property type="project" value="TreeGrafter"/>
</dbReference>
<proteinExistence type="inferred from homology"/>
<evidence type="ECO:0000256" key="9">
    <source>
        <dbReference type="ARBA" id="ARBA00023136"/>
    </source>
</evidence>
<gene>
    <name evidence="12" type="ORF">PHISCL_05063</name>
</gene>
<evidence type="ECO:0000256" key="8">
    <source>
        <dbReference type="ARBA" id="ARBA00022989"/>
    </source>
</evidence>